<evidence type="ECO:0000313" key="2">
    <source>
        <dbReference type="Proteomes" id="UP000075680"/>
    </source>
</evidence>
<dbReference type="Proteomes" id="UP000075680">
    <property type="component" value="Unassembled WGS sequence"/>
</dbReference>
<organism evidence="1 2">
    <name type="scientific">Acinetobacter venetianus</name>
    <dbReference type="NCBI Taxonomy" id="52133"/>
    <lineage>
        <taxon>Bacteria</taxon>
        <taxon>Pseudomonadati</taxon>
        <taxon>Pseudomonadota</taxon>
        <taxon>Gammaproteobacteria</taxon>
        <taxon>Moraxellales</taxon>
        <taxon>Moraxellaceae</taxon>
        <taxon>Acinetobacter</taxon>
    </lineage>
</organism>
<protein>
    <submittedName>
        <fullName evidence="1">Uncharacterized protein</fullName>
    </submittedName>
</protein>
<proteinExistence type="predicted"/>
<accession>A0A150HZN5</accession>
<dbReference type="PATRIC" id="fig|52133.18.peg.978"/>
<dbReference type="AlphaFoldDB" id="A0A150HZN5"/>
<reference evidence="1 2" key="1">
    <citation type="journal article" date="2016" name="Sci. Rep.">
        <title>Genomic and phenotypic characterization of the species Acinetobacter venetianus.</title>
        <authorList>
            <person name="Fondi M."/>
            <person name="Maida I."/>
            <person name="Perrin E."/>
            <person name="Orlandini V."/>
            <person name="La Torre L."/>
            <person name="Bosi E."/>
            <person name="Negroni A."/>
            <person name="Zanaroli G."/>
            <person name="Fava F."/>
            <person name="Decorosi F."/>
            <person name="Giovannetti L."/>
            <person name="Viti C."/>
            <person name="Vaneechoutte M."/>
            <person name="Dijkshoorn L."/>
            <person name="Fani R."/>
        </authorList>
    </citation>
    <scope>NUCLEOTIDE SEQUENCE [LARGE SCALE GENOMIC DNA]</scope>
    <source>
        <strain evidence="1 2">LUH5627</strain>
    </source>
</reference>
<gene>
    <name evidence="1" type="ORF">AVENLUH5627_00945</name>
</gene>
<name>A0A150HZN5_9GAMM</name>
<dbReference type="EMBL" id="JRUE01000081">
    <property type="protein sequence ID" value="KXZ72777.1"/>
    <property type="molecule type" value="Genomic_DNA"/>
</dbReference>
<dbReference type="RefSeq" id="WP_004960441.1">
    <property type="nucleotide sequence ID" value="NZ_JRUE01000081.1"/>
</dbReference>
<comment type="caution">
    <text evidence="1">The sequence shown here is derived from an EMBL/GenBank/DDBJ whole genome shotgun (WGS) entry which is preliminary data.</text>
</comment>
<sequence>MPTRQIVTLSDQELEIIEEARVELGLNNIQETLEFLIRQRLQEKLLTLAGREIVKKKRHL</sequence>
<evidence type="ECO:0000313" key="1">
    <source>
        <dbReference type="EMBL" id="KXZ72777.1"/>
    </source>
</evidence>